<evidence type="ECO:0000313" key="2">
    <source>
        <dbReference type="Proteomes" id="UP000054217"/>
    </source>
</evidence>
<dbReference type="AlphaFoldDB" id="A0A0C3N934"/>
<dbReference type="EMBL" id="KN832027">
    <property type="protein sequence ID" value="KIN97584.1"/>
    <property type="molecule type" value="Genomic_DNA"/>
</dbReference>
<reference evidence="1 2" key="1">
    <citation type="submission" date="2014-04" db="EMBL/GenBank/DDBJ databases">
        <authorList>
            <consortium name="DOE Joint Genome Institute"/>
            <person name="Kuo A."/>
            <person name="Kohler A."/>
            <person name="Costa M.D."/>
            <person name="Nagy L.G."/>
            <person name="Floudas D."/>
            <person name="Copeland A."/>
            <person name="Barry K.W."/>
            <person name="Cichocki N."/>
            <person name="Veneault-Fourrey C."/>
            <person name="LaButti K."/>
            <person name="Lindquist E.A."/>
            <person name="Lipzen A."/>
            <person name="Lundell T."/>
            <person name="Morin E."/>
            <person name="Murat C."/>
            <person name="Sun H."/>
            <person name="Tunlid A."/>
            <person name="Henrissat B."/>
            <person name="Grigoriev I.V."/>
            <person name="Hibbett D.S."/>
            <person name="Martin F."/>
            <person name="Nordberg H.P."/>
            <person name="Cantor M.N."/>
            <person name="Hua S.X."/>
        </authorList>
    </citation>
    <scope>NUCLEOTIDE SEQUENCE [LARGE SCALE GENOMIC DNA]</scope>
    <source>
        <strain evidence="1 2">Marx 270</strain>
    </source>
</reference>
<proteinExistence type="predicted"/>
<reference evidence="2" key="2">
    <citation type="submission" date="2015-01" db="EMBL/GenBank/DDBJ databases">
        <title>Evolutionary Origins and Diversification of the Mycorrhizal Mutualists.</title>
        <authorList>
            <consortium name="DOE Joint Genome Institute"/>
            <consortium name="Mycorrhizal Genomics Consortium"/>
            <person name="Kohler A."/>
            <person name="Kuo A."/>
            <person name="Nagy L.G."/>
            <person name="Floudas D."/>
            <person name="Copeland A."/>
            <person name="Barry K.W."/>
            <person name="Cichocki N."/>
            <person name="Veneault-Fourrey C."/>
            <person name="LaButti K."/>
            <person name="Lindquist E.A."/>
            <person name="Lipzen A."/>
            <person name="Lundell T."/>
            <person name="Morin E."/>
            <person name="Murat C."/>
            <person name="Riley R."/>
            <person name="Ohm R."/>
            <person name="Sun H."/>
            <person name="Tunlid A."/>
            <person name="Henrissat B."/>
            <person name="Grigoriev I.V."/>
            <person name="Hibbett D.S."/>
            <person name="Martin F."/>
        </authorList>
    </citation>
    <scope>NUCLEOTIDE SEQUENCE [LARGE SCALE GENOMIC DNA]</scope>
    <source>
        <strain evidence="2">Marx 270</strain>
    </source>
</reference>
<evidence type="ECO:0000313" key="1">
    <source>
        <dbReference type="EMBL" id="KIN97584.1"/>
    </source>
</evidence>
<sequence length="167" mass="18705">MKTTGTSWRTRVLYASSNHTQLVKIDALSSYIDWVETWNRAALLVARIDELAISHDLTFLFVARAQTPEPSVKLSVHARTSLQLKALKPRCTVLGYYRRRQKSSQFDTKPSSTQIHARNAFVYICESKQGNIYSGYGVCGEMCCVFLVSEVGRGGPQHESTNDGQVT</sequence>
<organism evidence="1 2">
    <name type="scientific">Pisolithus tinctorius Marx 270</name>
    <dbReference type="NCBI Taxonomy" id="870435"/>
    <lineage>
        <taxon>Eukaryota</taxon>
        <taxon>Fungi</taxon>
        <taxon>Dikarya</taxon>
        <taxon>Basidiomycota</taxon>
        <taxon>Agaricomycotina</taxon>
        <taxon>Agaricomycetes</taxon>
        <taxon>Agaricomycetidae</taxon>
        <taxon>Boletales</taxon>
        <taxon>Sclerodermatineae</taxon>
        <taxon>Pisolithaceae</taxon>
        <taxon>Pisolithus</taxon>
    </lineage>
</organism>
<gene>
    <name evidence="1" type="ORF">M404DRAFT_891024</name>
</gene>
<keyword evidence="2" id="KW-1185">Reference proteome</keyword>
<dbReference type="Proteomes" id="UP000054217">
    <property type="component" value="Unassembled WGS sequence"/>
</dbReference>
<dbReference type="HOGENOM" id="CLU_1595221_0_0_1"/>
<dbReference type="InParanoid" id="A0A0C3N934"/>
<protein>
    <submittedName>
        <fullName evidence="1">Uncharacterized protein</fullName>
    </submittedName>
</protein>
<name>A0A0C3N934_PISTI</name>
<accession>A0A0C3N934</accession>